<comment type="similarity">
    <text evidence="2">Belongs to the cation diffusion facilitator (CDF) transporter (TC 2.A.4) family. SLC30A subfamily.</text>
</comment>
<dbReference type="InterPro" id="IPR058533">
    <property type="entry name" value="Cation_efflux_TM"/>
</dbReference>
<evidence type="ECO:0000256" key="4">
    <source>
        <dbReference type="ARBA" id="ARBA00022692"/>
    </source>
</evidence>
<dbReference type="InterPro" id="IPR027469">
    <property type="entry name" value="Cation_efflux_TMD_sf"/>
</dbReference>
<accession>A0A8J2Z7U4</accession>
<sequence length="282" mass="29441">MALNLGYVAVEAAAGFWAGSLALIADAGHNLSDVLGLLLAWGAARLARRAPTRRRSYGWRRASILAALANAMLLLVAVGAIGFEAIGRLRDPAPVATGVVLWVAAVGVAVNTGTALLFLRGREHDLNRQGAFLHMLADAAVTLGVIIAALLIAATGWHWLDPAVALAIGAVILVGTWSLLRDSANLAMDAAPRHINPAEVEAWLAALPGVASVHDLHIWAMSTTETALTAHLVRPRAEAPDDAFLAEAARGLRARFGIGHVTLQVERGDAAHPCVLAPAEVV</sequence>
<dbReference type="SUPFAM" id="SSF161111">
    <property type="entry name" value="Cation efflux protein transmembrane domain-like"/>
    <property type="match status" value="1"/>
</dbReference>
<keyword evidence="6 9" id="KW-1133">Transmembrane helix</keyword>
<keyword evidence="4 9" id="KW-0812">Transmembrane</keyword>
<evidence type="ECO:0000256" key="7">
    <source>
        <dbReference type="ARBA" id="ARBA00023065"/>
    </source>
</evidence>
<dbReference type="EMBL" id="BMKS01000001">
    <property type="protein sequence ID" value="GGG19829.1"/>
    <property type="molecule type" value="Genomic_DNA"/>
</dbReference>
<keyword evidence="13" id="KW-1185">Reference proteome</keyword>
<keyword evidence="8 9" id="KW-0472">Membrane</keyword>
<dbReference type="InterPro" id="IPR050681">
    <property type="entry name" value="CDF/SLC30A"/>
</dbReference>
<evidence type="ECO:0000256" key="5">
    <source>
        <dbReference type="ARBA" id="ARBA00022906"/>
    </source>
</evidence>
<dbReference type="PANTHER" id="PTHR11562:SF17">
    <property type="entry name" value="RE54080P-RELATED"/>
    <property type="match status" value="1"/>
</dbReference>
<name>A0A8J2Z7U4_9PROT</name>
<proteinExistence type="inferred from homology"/>
<feature type="transmembrane region" description="Helical" evidence="9">
    <location>
        <begin position="62"/>
        <end position="83"/>
    </location>
</feature>
<dbReference type="Proteomes" id="UP000597507">
    <property type="component" value="Unassembled WGS sequence"/>
</dbReference>
<keyword evidence="7" id="KW-0406">Ion transport</keyword>
<dbReference type="InterPro" id="IPR002524">
    <property type="entry name" value="Cation_efflux"/>
</dbReference>
<evidence type="ECO:0000256" key="2">
    <source>
        <dbReference type="ARBA" id="ARBA00008873"/>
    </source>
</evidence>
<keyword evidence="3" id="KW-0813">Transport</keyword>
<comment type="subcellular location">
    <subcellularLocation>
        <location evidence="1">Membrane</location>
        <topology evidence="1">Multi-pass membrane protein</topology>
    </subcellularLocation>
</comment>
<dbReference type="Gene3D" id="1.20.1510.10">
    <property type="entry name" value="Cation efflux protein transmembrane domain"/>
    <property type="match status" value="1"/>
</dbReference>
<dbReference type="PANTHER" id="PTHR11562">
    <property type="entry name" value="CATION EFFLUX PROTEIN/ ZINC TRANSPORTER"/>
    <property type="match status" value="1"/>
</dbReference>
<comment type="caution">
    <text evidence="12">The sequence shown here is derived from an EMBL/GenBank/DDBJ whole genome shotgun (WGS) entry which is preliminary data.</text>
</comment>
<dbReference type="InterPro" id="IPR027470">
    <property type="entry name" value="Cation_efflux_CTD"/>
</dbReference>
<feature type="domain" description="Cation efflux protein cytoplasmic" evidence="11">
    <location>
        <begin position="193"/>
        <end position="266"/>
    </location>
</feature>
<evidence type="ECO:0000256" key="8">
    <source>
        <dbReference type="ARBA" id="ARBA00023136"/>
    </source>
</evidence>
<evidence type="ECO:0000259" key="11">
    <source>
        <dbReference type="Pfam" id="PF16916"/>
    </source>
</evidence>
<dbReference type="AlphaFoldDB" id="A0A8J2Z7U4"/>
<evidence type="ECO:0000256" key="9">
    <source>
        <dbReference type="SAM" id="Phobius"/>
    </source>
</evidence>
<feature type="transmembrane region" description="Helical" evidence="9">
    <location>
        <begin position="131"/>
        <end position="157"/>
    </location>
</feature>
<dbReference type="NCBIfam" id="TIGR01297">
    <property type="entry name" value="CDF"/>
    <property type="match status" value="1"/>
</dbReference>
<dbReference type="GO" id="GO:0005385">
    <property type="term" value="F:zinc ion transmembrane transporter activity"/>
    <property type="evidence" value="ECO:0007669"/>
    <property type="project" value="TreeGrafter"/>
</dbReference>
<evidence type="ECO:0000313" key="12">
    <source>
        <dbReference type="EMBL" id="GGG19829.1"/>
    </source>
</evidence>
<evidence type="ECO:0000256" key="6">
    <source>
        <dbReference type="ARBA" id="ARBA00022989"/>
    </source>
</evidence>
<evidence type="ECO:0000313" key="13">
    <source>
        <dbReference type="Proteomes" id="UP000597507"/>
    </source>
</evidence>
<feature type="domain" description="Cation efflux protein transmembrane" evidence="10">
    <location>
        <begin position="2"/>
        <end position="184"/>
    </location>
</feature>
<evidence type="ECO:0000256" key="1">
    <source>
        <dbReference type="ARBA" id="ARBA00004141"/>
    </source>
</evidence>
<keyword evidence="5" id="KW-0862">Zinc</keyword>
<dbReference type="InterPro" id="IPR036837">
    <property type="entry name" value="Cation_efflux_CTD_sf"/>
</dbReference>
<keyword evidence="5" id="KW-0864">Zinc transport</keyword>
<evidence type="ECO:0000256" key="3">
    <source>
        <dbReference type="ARBA" id="ARBA00022448"/>
    </source>
</evidence>
<dbReference type="Pfam" id="PF16916">
    <property type="entry name" value="ZT_dimer"/>
    <property type="match status" value="1"/>
</dbReference>
<organism evidence="12 13">
    <name type="scientific">Caldovatus sediminis</name>
    <dbReference type="NCBI Taxonomy" id="2041189"/>
    <lineage>
        <taxon>Bacteria</taxon>
        <taxon>Pseudomonadati</taxon>
        <taxon>Pseudomonadota</taxon>
        <taxon>Alphaproteobacteria</taxon>
        <taxon>Acetobacterales</taxon>
        <taxon>Roseomonadaceae</taxon>
        <taxon>Caldovatus</taxon>
    </lineage>
</organism>
<dbReference type="Pfam" id="PF01545">
    <property type="entry name" value="Cation_efflux"/>
    <property type="match status" value="1"/>
</dbReference>
<dbReference type="SUPFAM" id="SSF160240">
    <property type="entry name" value="Cation efflux protein cytoplasmic domain-like"/>
    <property type="match status" value="1"/>
</dbReference>
<gene>
    <name evidence="12" type="ORF">GCM10010964_05090</name>
</gene>
<protein>
    <submittedName>
        <fullName evidence="12">Cobalt transporter</fullName>
    </submittedName>
</protein>
<feature type="transmembrane region" description="Helical" evidence="9">
    <location>
        <begin position="163"/>
        <end position="180"/>
    </location>
</feature>
<dbReference type="GO" id="GO:0005886">
    <property type="term" value="C:plasma membrane"/>
    <property type="evidence" value="ECO:0007669"/>
    <property type="project" value="TreeGrafter"/>
</dbReference>
<feature type="transmembrane region" description="Helical" evidence="9">
    <location>
        <begin position="16"/>
        <end position="41"/>
    </location>
</feature>
<feature type="transmembrane region" description="Helical" evidence="9">
    <location>
        <begin position="95"/>
        <end position="119"/>
    </location>
</feature>
<reference evidence="12 13" key="1">
    <citation type="journal article" date="2014" name="Int. J. Syst. Evol. Microbiol.">
        <title>Complete genome sequence of Corynebacterium casei LMG S-19264T (=DSM 44701T), isolated from a smear-ripened cheese.</title>
        <authorList>
            <consortium name="US DOE Joint Genome Institute (JGI-PGF)"/>
            <person name="Walter F."/>
            <person name="Albersmeier A."/>
            <person name="Kalinowski J."/>
            <person name="Ruckert C."/>
        </authorList>
    </citation>
    <scope>NUCLEOTIDE SEQUENCE [LARGE SCALE GENOMIC DNA]</scope>
    <source>
        <strain evidence="12 13">CGMCC 1.16330</strain>
    </source>
</reference>
<evidence type="ECO:0000259" key="10">
    <source>
        <dbReference type="Pfam" id="PF01545"/>
    </source>
</evidence>